<dbReference type="EMBL" id="CAXAMN010027128">
    <property type="protein sequence ID" value="CAK9108586.1"/>
    <property type="molecule type" value="Genomic_DNA"/>
</dbReference>
<dbReference type="SUPFAM" id="SSF53649">
    <property type="entry name" value="Alkaline phosphatase-like"/>
    <property type="match status" value="1"/>
</dbReference>
<evidence type="ECO:0000259" key="3">
    <source>
        <dbReference type="Pfam" id="PF07587"/>
    </source>
</evidence>
<feature type="signal peptide" evidence="1">
    <location>
        <begin position="1"/>
        <end position="28"/>
    </location>
</feature>
<dbReference type="Pfam" id="PF13419">
    <property type="entry name" value="HAD_2"/>
    <property type="match status" value="1"/>
</dbReference>
<feature type="domain" description="Cytochrome C Planctomycete-type" evidence="4">
    <location>
        <begin position="49"/>
        <end position="109"/>
    </location>
</feature>
<dbReference type="Gene3D" id="3.30.9.10">
    <property type="entry name" value="D-Amino Acid Oxidase, subunit A, domain 2"/>
    <property type="match status" value="1"/>
</dbReference>
<dbReference type="Pfam" id="PF07583">
    <property type="entry name" value="PSCyt2"/>
    <property type="match status" value="1"/>
</dbReference>
<dbReference type="NCBIfam" id="TIGR03364">
    <property type="entry name" value="HpnW_proposed"/>
    <property type="match status" value="1"/>
</dbReference>
<sequence length="1897" mass="210928">MKYHCQFRLMLLFVGAILIIAFSTELHAFESTDSEFFQHKIEPILKSKCLGCHSHESRTMEGGLTLDSRSGWQSGGDRGPAILPGDPTGSLLIKAIQWDDPDLQMPPDERLSPEEVELFIAWVQKGAVDLREAVVPAEPLTNWWSLKKLTRPEVPGQGHPIDAFINKQLQEQGFKPTERADRVTLIRRLYTNLLGYLPSPEEVTAFVKDEDPLAYSKLIDQLLSSPAYGERWARHWLDVIHFADSHGCEHDVKRDHAWRYRDYVINRLNDDVPWSRFVKEQLAPDFFYPQEPELRAGLGFIAAGPLELSRAGTAPVTFDYLDRDDIVTQTMASFVSTTANCARCHTHKFDPISQEDYYSLQAVFAGVGKGDIEFDASFQLMQRRQELKQLLAATQSGDQEILLQPQYAEFVDTWISERRSLTVKWTPLVADVFVSAGGATLIKLDDGSVLASGTVPDQEQYTVTSPVELQRLTAVRLDVLNDESLPHNGPGRAGNGNLHLTEAMLHWLPSGAGTSTPLKIKRASASFDQDGWTSEQAIDGDTRSGWAIYPRVNESHHIVFELESPVEVSSGGKLVVTLKQLYPPKHVIGRFRLSVTDASEGAAQVFSAAVRSGLTKTQEQRTQAEAVAIAAMALKEYAQRELSKLPAQEIVYGVSSSWSHAKKLPAPQSPKTVHLLRRGAFDQPVREVGPGTLSAIAWLPGRFDEIDSSQEAQRRAALADWIAHPENPLTWRSIVNRVWHYHFGRGLCDTPNDFGRMGSSPSHPELLDWLAIWFRDEAKGSLKELHRLVLTSEAWQRSSTGTSNPQDSENRLLWRMNRQRLDADVFRDSVLRISGRLDTQIGGPGIEQFQKTKGPQATPALDYAAFDWNSKAAHRRSIYRVVWRGIPDPFMEALDFPDLGLLTPKRGFSVSALQSLAMYNNNFVLHGSQWLADSIVQEHPELAAQAGGGFGGLALSHLLASESQTVATGALNGGLHHPAKVKRVIQLFMTGGASPMDTFDYKPELERLHGQKLGPEEKPEGFTAMPGALMKSPFQFKQYGESGRWVSSVFPHQSKWVDEMAFLMAMSSKTNVHGPGTYMMNTGFLLPGFPCLGAWTSYALGNLTDDLPTFVVLPDAKGLPYNQRGPFSSGFLPAVYQGTVINAGSSNPVPDLFPNERFRFTHSEADRDGLSLLHSINRDHAAERPGDSRLESRIRSYELAAQMQLSAPEAFDLTQENESTHRSYGLDQAVTEDFGRRCLLARRLCERGTRFVQVWSGPQGATENWDNHGSIPKELPPIAASVDQPIAALIQDLKQRGLFEETLLIWTTEFGRTPFAQGGTGRDHNGGTFVTWMAGAGIKKGASYGKSDDWGYQTLEGKTYCYDLHVVPSGLKRSWQTFGRHSLQIYKSIQADFDISVRQLGTVYLASDEEELALLEELHVRNNEVEYPSELWTARRALERFPQLRSEYCRGALFFPEEVSVNPRQMIHRLHDYLAEQPGFESKFQTQVNGVFTNEQNEVTVTTADGREFTTKKVILCSGSEFEILFPELFRESDLVAVKLQMLRLSPQANVQLPGNILTGRSIRRYESFSECPSWEAIKSREAGDTVCDQWGIHILFKQEADGGIILGDSHEYAPARERDRLGFDLRRDINDALIQEAARIFSLPSWEIESAWSGMYCQTNNPVGIYLNQVSDNIHIVTGIGGTTVDEDNVVYKTVRAAINAAGYDYSQEQVQAVGAGKEKSQAIRDVLNIDGKEHPDDEVAAIFSDFKNRLAAAYQDLQVREQPQALSVFGTLRTRGVKVALNTGYDRATAEGLLEKLGWVVGQQIDALVTASDVERNRPAPDMIRRAMELTGVGDASQVAKVGDSQIDIEEGKNAGCGITLGVTTGAQGEELLLKSDPTAVISGLRSLLPLIEVH</sequence>
<dbReference type="InterPro" id="IPR041492">
    <property type="entry name" value="HAD_2"/>
</dbReference>
<dbReference type="InterPro" id="IPR010869">
    <property type="entry name" value="DUF1501"/>
</dbReference>
<dbReference type="PANTHER" id="PTHR35889">
    <property type="entry name" value="CYCLOINULO-OLIGOSACCHARIDE FRUCTANOTRANSFERASE-RELATED"/>
    <property type="match status" value="1"/>
</dbReference>
<dbReference type="Pfam" id="PF07587">
    <property type="entry name" value="PSD1"/>
    <property type="match status" value="1"/>
</dbReference>
<gene>
    <name evidence="5" type="ORF">CCMP2556_LOCUS50591</name>
</gene>
<dbReference type="Proteomes" id="UP001642484">
    <property type="component" value="Unassembled WGS sequence"/>
</dbReference>
<dbReference type="Gene3D" id="3.50.50.60">
    <property type="entry name" value="FAD/NAD(P)-binding domain"/>
    <property type="match status" value="1"/>
</dbReference>
<organism evidence="5 6">
    <name type="scientific">Durusdinium trenchii</name>
    <dbReference type="NCBI Taxonomy" id="1381693"/>
    <lineage>
        <taxon>Eukaryota</taxon>
        <taxon>Sar</taxon>
        <taxon>Alveolata</taxon>
        <taxon>Dinophyceae</taxon>
        <taxon>Suessiales</taxon>
        <taxon>Symbiodiniaceae</taxon>
        <taxon>Durusdinium</taxon>
    </lineage>
</organism>
<accession>A0ABP0S8B2</accession>
<dbReference type="InterPro" id="IPR011429">
    <property type="entry name" value="Cyt_c_Planctomycete-type"/>
</dbReference>
<dbReference type="PANTHER" id="PTHR35889:SF3">
    <property type="entry name" value="F-BOX DOMAIN-CONTAINING PROTEIN"/>
    <property type="match status" value="1"/>
</dbReference>
<dbReference type="InterPro" id="IPR022468">
    <property type="entry name" value="PhnX-like"/>
</dbReference>
<dbReference type="SUPFAM" id="SSF51905">
    <property type="entry name" value="FAD/NAD(P)-binding domain"/>
    <property type="match status" value="1"/>
</dbReference>
<name>A0ABP0S8B2_9DINO</name>
<reference evidence="5 6" key="1">
    <citation type="submission" date="2024-02" db="EMBL/GenBank/DDBJ databases">
        <authorList>
            <person name="Chen Y."/>
            <person name="Shah S."/>
            <person name="Dougan E. K."/>
            <person name="Thang M."/>
            <person name="Chan C."/>
        </authorList>
    </citation>
    <scope>NUCLEOTIDE SEQUENCE [LARGE SCALE GENOMIC DNA]</scope>
</reference>
<dbReference type="SUPFAM" id="SSF56784">
    <property type="entry name" value="HAD-like"/>
    <property type="match status" value="1"/>
</dbReference>
<comment type="caution">
    <text evidence="5">The sequence shown here is derived from an EMBL/GenBank/DDBJ whole genome shotgun (WGS) entry which is preliminary data.</text>
</comment>
<dbReference type="InterPro" id="IPR022655">
    <property type="entry name" value="DUF1553"/>
</dbReference>
<evidence type="ECO:0000259" key="2">
    <source>
        <dbReference type="Pfam" id="PF07583"/>
    </source>
</evidence>
<evidence type="ECO:0000313" key="5">
    <source>
        <dbReference type="EMBL" id="CAK9108586.1"/>
    </source>
</evidence>
<keyword evidence="1" id="KW-0732">Signal</keyword>
<evidence type="ECO:0000313" key="6">
    <source>
        <dbReference type="Proteomes" id="UP001642484"/>
    </source>
</evidence>
<dbReference type="InterPro" id="IPR017850">
    <property type="entry name" value="Alkaline_phosphatase_core_sf"/>
</dbReference>
<dbReference type="Gene3D" id="3.40.50.1000">
    <property type="entry name" value="HAD superfamily/HAD-like"/>
    <property type="match status" value="1"/>
</dbReference>
<evidence type="ECO:0008006" key="7">
    <source>
        <dbReference type="Google" id="ProtNLM"/>
    </source>
</evidence>
<dbReference type="Pfam" id="PF07635">
    <property type="entry name" value="PSCyt1"/>
    <property type="match status" value="1"/>
</dbReference>
<dbReference type="InterPro" id="IPR036188">
    <property type="entry name" value="FAD/NAD-bd_sf"/>
</dbReference>
<dbReference type="InterPro" id="IPR036412">
    <property type="entry name" value="HAD-like_sf"/>
</dbReference>
<dbReference type="Pfam" id="PF07394">
    <property type="entry name" value="DUF1501"/>
    <property type="match status" value="1"/>
</dbReference>
<proteinExistence type="predicted"/>
<dbReference type="InterPro" id="IPR023214">
    <property type="entry name" value="HAD_sf"/>
</dbReference>
<dbReference type="InterPro" id="IPR011444">
    <property type="entry name" value="DUF1549"/>
</dbReference>
<keyword evidence="6" id="KW-1185">Reference proteome</keyword>
<dbReference type="InterPro" id="IPR017741">
    <property type="entry name" value="FAD-dependent_OxRdtase_HpnW"/>
</dbReference>
<feature type="domain" description="DUF1553" evidence="3">
    <location>
        <begin position="714"/>
        <end position="939"/>
    </location>
</feature>
<evidence type="ECO:0000259" key="4">
    <source>
        <dbReference type="Pfam" id="PF07635"/>
    </source>
</evidence>
<feature type="domain" description="DUF1549" evidence="2">
    <location>
        <begin position="160"/>
        <end position="367"/>
    </location>
</feature>
<dbReference type="NCBIfam" id="TIGR03351">
    <property type="entry name" value="PhnX-like"/>
    <property type="match status" value="1"/>
</dbReference>
<evidence type="ECO:0000256" key="1">
    <source>
        <dbReference type="SAM" id="SignalP"/>
    </source>
</evidence>
<feature type="chain" id="PRO_5045162485" description="Planctomycete cytochrome C" evidence="1">
    <location>
        <begin position="29"/>
        <end position="1897"/>
    </location>
</feature>
<protein>
    <recommendedName>
        <fullName evidence="7">Planctomycete cytochrome C</fullName>
    </recommendedName>
</protein>